<keyword evidence="1" id="KW-1133">Transmembrane helix</keyword>
<reference evidence="2 3" key="1">
    <citation type="submission" date="2020-08" db="EMBL/GenBank/DDBJ databases">
        <title>Functional genomics of gut bacteria from endangered species of beetles.</title>
        <authorList>
            <person name="Carlos-Shanley C."/>
        </authorList>
    </citation>
    <scope>NUCLEOTIDE SEQUENCE [LARGE SCALE GENOMIC DNA]</scope>
    <source>
        <strain evidence="2 3">S00245</strain>
    </source>
</reference>
<evidence type="ECO:0000256" key="1">
    <source>
        <dbReference type="SAM" id="Phobius"/>
    </source>
</evidence>
<dbReference type="AlphaFoldDB" id="A0A7W7NWQ1"/>
<feature type="transmembrane region" description="Helical" evidence="1">
    <location>
        <begin position="12"/>
        <end position="32"/>
    </location>
</feature>
<protein>
    <submittedName>
        <fullName evidence="2">Flp pilus assembly pilin Flp</fullName>
    </submittedName>
</protein>
<evidence type="ECO:0000313" key="3">
    <source>
        <dbReference type="Proteomes" id="UP000555448"/>
    </source>
</evidence>
<evidence type="ECO:0000313" key="2">
    <source>
        <dbReference type="EMBL" id="MBB4859808.1"/>
    </source>
</evidence>
<name>A0A7W7NWQ1_9SPHN</name>
<accession>A0A7W7NWQ1</accession>
<dbReference type="Proteomes" id="UP000555448">
    <property type="component" value="Unassembled WGS sequence"/>
</dbReference>
<dbReference type="EMBL" id="JACHLR010000014">
    <property type="protein sequence ID" value="MBB4859808.1"/>
    <property type="molecule type" value="Genomic_DNA"/>
</dbReference>
<dbReference type="RefSeq" id="WP_246381860.1">
    <property type="nucleotide sequence ID" value="NZ_JACHLR010000014.1"/>
</dbReference>
<keyword evidence="3" id="KW-1185">Reference proteome</keyword>
<organism evidence="2 3">
    <name type="scientific">Novosphingobium chloroacetimidivorans</name>
    <dbReference type="NCBI Taxonomy" id="1428314"/>
    <lineage>
        <taxon>Bacteria</taxon>
        <taxon>Pseudomonadati</taxon>
        <taxon>Pseudomonadota</taxon>
        <taxon>Alphaproteobacteria</taxon>
        <taxon>Sphingomonadales</taxon>
        <taxon>Sphingomonadaceae</taxon>
        <taxon>Novosphingobium</taxon>
    </lineage>
</organism>
<gene>
    <name evidence="2" type="ORF">HNO88_003140</name>
</gene>
<comment type="caution">
    <text evidence="2">The sequence shown here is derived from an EMBL/GenBank/DDBJ whole genome shotgun (WGS) entry which is preliminary data.</text>
</comment>
<proteinExistence type="predicted"/>
<keyword evidence="1" id="KW-0812">Transmembrane</keyword>
<sequence>MLADRRGTSAVEYGIILGIIVFGIVLAVGGVASETLKMWTHVNTEAAKAQQSN</sequence>
<keyword evidence="1" id="KW-0472">Membrane</keyword>